<evidence type="ECO:0000256" key="4">
    <source>
        <dbReference type="ARBA" id="ARBA00022679"/>
    </source>
</evidence>
<reference evidence="8 9" key="1">
    <citation type="journal article" date="2019" name="Int. J. Syst. Evol. Microbiol.">
        <title>The Global Catalogue of Microorganisms (GCM) 10K type strain sequencing project: providing services to taxonomists for standard genome sequencing and annotation.</title>
        <authorList>
            <consortium name="The Broad Institute Genomics Platform"/>
            <consortium name="The Broad Institute Genome Sequencing Center for Infectious Disease"/>
            <person name="Wu L."/>
            <person name="Ma J."/>
        </authorList>
    </citation>
    <scope>NUCLEOTIDE SEQUENCE [LARGE SCALE GENOMIC DNA]</scope>
    <source>
        <strain evidence="8 9">JCM 3367</strain>
    </source>
</reference>
<sequence length="246" mass="24507">MTRDVTTPDSGGGDVAVVIPAAGLGLRLGGGTPKALREINGESILRRAVRTAAAAPSVALVAVAAPADRVEEVVALVAGVSGARIRVVAGGASRQSSVAAALAAVVEALPIVLVHDAARALAPASLFERVAAAVRDGAEAVVPVLPVADTIKRVSTPDRVAGTVDRAELRRVQTPQGFAASLLRTLHAGAGAELTDDAGLVEAAGGAVRCVPGDELAFKVTTPFDLRIAQALAGGTTHPTTGPPAE</sequence>
<dbReference type="EC" id="2.7.7.60" evidence="7"/>
<dbReference type="InterPro" id="IPR034683">
    <property type="entry name" value="IspD/TarI"/>
</dbReference>
<comment type="similarity">
    <text evidence="3 7">Belongs to the IspD/TarI cytidylyltransferase family. IspD subfamily.</text>
</comment>
<keyword evidence="9" id="KW-1185">Reference proteome</keyword>
<evidence type="ECO:0000256" key="5">
    <source>
        <dbReference type="ARBA" id="ARBA00022695"/>
    </source>
</evidence>
<gene>
    <name evidence="7 8" type="primary">ispD</name>
    <name evidence="8" type="ORF">GCM10010201_15490</name>
</gene>
<accession>A0ABN3NEB6</accession>
<dbReference type="EMBL" id="BAAARY010000005">
    <property type="protein sequence ID" value="GAA2519306.1"/>
    <property type="molecule type" value="Genomic_DNA"/>
</dbReference>
<dbReference type="Pfam" id="PF01128">
    <property type="entry name" value="IspD"/>
    <property type="match status" value="1"/>
</dbReference>
<evidence type="ECO:0000313" key="9">
    <source>
        <dbReference type="Proteomes" id="UP001499978"/>
    </source>
</evidence>
<evidence type="ECO:0000256" key="3">
    <source>
        <dbReference type="ARBA" id="ARBA00009789"/>
    </source>
</evidence>
<dbReference type="Gene3D" id="3.90.550.10">
    <property type="entry name" value="Spore Coat Polysaccharide Biosynthesis Protein SpsA, Chain A"/>
    <property type="match status" value="1"/>
</dbReference>
<dbReference type="InterPro" id="IPR050088">
    <property type="entry name" value="IspD/TarI_cytidylyltransf_bact"/>
</dbReference>
<dbReference type="GO" id="GO:0016779">
    <property type="term" value="F:nucleotidyltransferase activity"/>
    <property type="evidence" value="ECO:0007669"/>
    <property type="project" value="UniProtKB-KW"/>
</dbReference>
<feature type="site" description="Transition state stabilizer" evidence="7">
    <location>
        <position position="34"/>
    </location>
</feature>
<keyword evidence="4 7" id="KW-0808">Transferase</keyword>
<name>A0ABN3NEB6_9ACTN</name>
<comment type="pathway">
    <text evidence="2 7">Isoprenoid biosynthesis; isopentenyl diphosphate biosynthesis via DXP pathway; isopentenyl diphosphate from 1-deoxy-D-xylulose 5-phosphate: step 2/6.</text>
</comment>
<evidence type="ECO:0000256" key="7">
    <source>
        <dbReference type="HAMAP-Rule" id="MF_00108"/>
    </source>
</evidence>
<comment type="caution">
    <text evidence="8">The sequence shown here is derived from an EMBL/GenBank/DDBJ whole genome shotgun (WGS) entry which is preliminary data.</text>
</comment>
<dbReference type="HAMAP" id="MF_00108">
    <property type="entry name" value="IspD"/>
    <property type="match status" value="1"/>
</dbReference>
<organism evidence="8 9">
    <name type="scientific">Pilimelia columellifera subsp. columellifera</name>
    <dbReference type="NCBI Taxonomy" id="706583"/>
    <lineage>
        <taxon>Bacteria</taxon>
        <taxon>Bacillati</taxon>
        <taxon>Actinomycetota</taxon>
        <taxon>Actinomycetes</taxon>
        <taxon>Micromonosporales</taxon>
        <taxon>Micromonosporaceae</taxon>
        <taxon>Pilimelia</taxon>
    </lineage>
</organism>
<proteinExistence type="inferred from homology"/>
<dbReference type="InterPro" id="IPR001228">
    <property type="entry name" value="IspD"/>
</dbReference>
<comment type="catalytic activity">
    <reaction evidence="1 7">
        <text>2-C-methyl-D-erythritol 4-phosphate + CTP + H(+) = 4-CDP-2-C-methyl-D-erythritol + diphosphate</text>
        <dbReference type="Rhea" id="RHEA:13429"/>
        <dbReference type="ChEBI" id="CHEBI:15378"/>
        <dbReference type="ChEBI" id="CHEBI:33019"/>
        <dbReference type="ChEBI" id="CHEBI:37563"/>
        <dbReference type="ChEBI" id="CHEBI:57823"/>
        <dbReference type="ChEBI" id="CHEBI:58262"/>
        <dbReference type="EC" id="2.7.7.60"/>
    </reaction>
</comment>
<evidence type="ECO:0000256" key="2">
    <source>
        <dbReference type="ARBA" id="ARBA00004787"/>
    </source>
</evidence>
<dbReference type="PANTHER" id="PTHR32125">
    <property type="entry name" value="2-C-METHYL-D-ERYTHRITOL 4-PHOSPHATE CYTIDYLYLTRANSFERASE, CHLOROPLASTIC"/>
    <property type="match status" value="1"/>
</dbReference>
<protein>
    <recommendedName>
        <fullName evidence="7">2-C-methyl-D-erythritol 4-phosphate cytidylyltransferase</fullName>
        <ecNumber evidence="7">2.7.7.60</ecNumber>
    </recommendedName>
    <alternativeName>
        <fullName evidence="7">4-diphosphocytidyl-2C-methyl-D-erythritol synthase</fullName>
    </alternativeName>
    <alternativeName>
        <fullName evidence="7">MEP cytidylyltransferase</fullName>
        <shortName evidence="7">MCT</shortName>
    </alternativeName>
</protein>
<dbReference type="NCBIfam" id="TIGR00453">
    <property type="entry name" value="ispD"/>
    <property type="match status" value="1"/>
</dbReference>
<dbReference type="InterPro" id="IPR029044">
    <property type="entry name" value="Nucleotide-diphossugar_trans"/>
</dbReference>
<evidence type="ECO:0000256" key="6">
    <source>
        <dbReference type="ARBA" id="ARBA00023229"/>
    </source>
</evidence>
<comment type="function">
    <text evidence="7">Catalyzes the formation of 4-diphosphocytidyl-2-C-methyl-D-erythritol from CTP and 2-C-methyl-D-erythritol 4-phosphate (MEP).</text>
</comment>
<feature type="site" description="Positions MEP for the nucleophilic attack" evidence="7">
    <location>
        <position position="166"/>
    </location>
</feature>
<evidence type="ECO:0000313" key="8">
    <source>
        <dbReference type="EMBL" id="GAA2519306.1"/>
    </source>
</evidence>
<dbReference type="SUPFAM" id="SSF53448">
    <property type="entry name" value="Nucleotide-diphospho-sugar transferases"/>
    <property type="match status" value="1"/>
</dbReference>
<dbReference type="PROSITE" id="PS01295">
    <property type="entry name" value="ISPD"/>
    <property type="match status" value="1"/>
</dbReference>
<evidence type="ECO:0000256" key="1">
    <source>
        <dbReference type="ARBA" id="ARBA00001282"/>
    </source>
</evidence>
<feature type="site" description="Positions MEP for the nucleophilic attack" evidence="7">
    <location>
        <position position="219"/>
    </location>
</feature>
<dbReference type="RefSeq" id="WP_344170453.1">
    <property type="nucleotide sequence ID" value="NZ_BAAARY010000005.1"/>
</dbReference>
<feature type="site" description="Transition state stabilizer" evidence="7">
    <location>
        <position position="27"/>
    </location>
</feature>
<dbReference type="Proteomes" id="UP001499978">
    <property type="component" value="Unassembled WGS sequence"/>
</dbReference>
<keyword evidence="6 7" id="KW-0414">Isoprene biosynthesis</keyword>
<keyword evidence="5 7" id="KW-0548">Nucleotidyltransferase</keyword>
<dbReference type="InterPro" id="IPR018294">
    <property type="entry name" value="ISPD_synthase_CS"/>
</dbReference>
<dbReference type="PANTHER" id="PTHR32125:SF4">
    <property type="entry name" value="2-C-METHYL-D-ERYTHRITOL 4-PHOSPHATE CYTIDYLYLTRANSFERASE, CHLOROPLASTIC"/>
    <property type="match status" value="1"/>
</dbReference>